<dbReference type="GO" id="GO:0016791">
    <property type="term" value="F:phosphatase activity"/>
    <property type="evidence" value="ECO:0007669"/>
    <property type="project" value="TreeGrafter"/>
</dbReference>
<dbReference type="AlphaFoldDB" id="A0AA40DRB3"/>
<gene>
    <name evidence="1" type="ORF">B0T21DRAFT_376803</name>
</gene>
<dbReference type="InterPro" id="IPR036412">
    <property type="entry name" value="HAD-like_sf"/>
</dbReference>
<dbReference type="SFLD" id="SFLDG01129">
    <property type="entry name" value="C1.5:_HAD__Beta-PGM__Phosphata"/>
    <property type="match status" value="1"/>
</dbReference>
<proteinExistence type="predicted"/>
<dbReference type="PANTHER" id="PTHR18901">
    <property type="entry name" value="2-DEOXYGLUCOSE-6-PHOSPHATE PHOSPHATASE 2"/>
    <property type="match status" value="1"/>
</dbReference>
<evidence type="ECO:0000313" key="2">
    <source>
        <dbReference type="Proteomes" id="UP001172159"/>
    </source>
</evidence>
<dbReference type="Pfam" id="PF00702">
    <property type="entry name" value="Hydrolase"/>
    <property type="match status" value="1"/>
</dbReference>
<dbReference type="Gene3D" id="1.10.150.240">
    <property type="entry name" value="Putative phosphatase, domain 2"/>
    <property type="match status" value="1"/>
</dbReference>
<organism evidence="1 2">
    <name type="scientific">Apiosordaria backusii</name>
    <dbReference type="NCBI Taxonomy" id="314023"/>
    <lineage>
        <taxon>Eukaryota</taxon>
        <taxon>Fungi</taxon>
        <taxon>Dikarya</taxon>
        <taxon>Ascomycota</taxon>
        <taxon>Pezizomycotina</taxon>
        <taxon>Sordariomycetes</taxon>
        <taxon>Sordariomycetidae</taxon>
        <taxon>Sordariales</taxon>
        <taxon>Lasiosphaeriaceae</taxon>
        <taxon>Apiosordaria</taxon>
    </lineage>
</organism>
<dbReference type="Gene3D" id="3.40.50.1000">
    <property type="entry name" value="HAD superfamily/HAD-like"/>
    <property type="match status" value="1"/>
</dbReference>
<dbReference type="FunFam" id="1.10.150.240:FF:000001">
    <property type="entry name" value="Haloacid dehalogenase-like hydrolase domain"/>
    <property type="match status" value="1"/>
</dbReference>
<reference evidence="1" key="1">
    <citation type="submission" date="2023-06" db="EMBL/GenBank/DDBJ databases">
        <title>Genome-scale phylogeny and comparative genomics of the fungal order Sordariales.</title>
        <authorList>
            <consortium name="Lawrence Berkeley National Laboratory"/>
            <person name="Hensen N."/>
            <person name="Bonometti L."/>
            <person name="Westerberg I."/>
            <person name="Brannstrom I.O."/>
            <person name="Guillou S."/>
            <person name="Cros-Aarteil S."/>
            <person name="Calhoun S."/>
            <person name="Haridas S."/>
            <person name="Kuo A."/>
            <person name="Mondo S."/>
            <person name="Pangilinan J."/>
            <person name="Riley R."/>
            <person name="Labutti K."/>
            <person name="Andreopoulos B."/>
            <person name="Lipzen A."/>
            <person name="Chen C."/>
            <person name="Yanf M."/>
            <person name="Daum C."/>
            <person name="Ng V."/>
            <person name="Clum A."/>
            <person name="Steindorff A."/>
            <person name="Ohm R."/>
            <person name="Martin F."/>
            <person name="Silar P."/>
            <person name="Natvig D."/>
            <person name="Lalanne C."/>
            <person name="Gautier V."/>
            <person name="Ament-Velasquez S.L."/>
            <person name="Kruys A."/>
            <person name="Hutchinson M.I."/>
            <person name="Powell A.J."/>
            <person name="Barry K."/>
            <person name="Miller A.N."/>
            <person name="Grigoriev I.V."/>
            <person name="Debuchy R."/>
            <person name="Gladieux P."/>
            <person name="Thoren M.H."/>
            <person name="Johannesson H."/>
        </authorList>
    </citation>
    <scope>NUCLEOTIDE SEQUENCE</scope>
    <source>
        <strain evidence="1">CBS 540.89</strain>
    </source>
</reference>
<dbReference type="SFLD" id="SFLDS00003">
    <property type="entry name" value="Haloacid_Dehalogenase"/>
    <property type="match status" value="1"/>
</dbReference>
<comment type="caution">
    <text evidence="1">The sequence shown here is derived from an EMBL/GenBank/DDBJ whole genome shotgun (WGS) entry which is preliminary data.</text>
</comment>
<evidence type="ECO:0000313" key="1">
    <source>
        <dbReference type="EMBL" id="KAK0710571.1"/>
    </source>
</evidence>
<dbReference type="SUPFAM" id="SSF56784">
    <property type="entry name" value="HAD-like"/>
    <property type="match status" value="1"/>
</dbReference>
<dbReference type="Proteomes" id="UP001172159">
    <property type="component" value="Unassembled WGS sequence"/>
</dbReference>
<dbReference type="EMBL" id="JAUKTV010000017">
    <property type="protein sequence ID" value="KAK0710571.1"/>
    <property type="molecule type" value="Genomic_DNA"/>
</dbReference>
<dbReference type="InterPro" id="IPR023198">
    <property type="entry name" value="PGP-like_dom2"/>
</dbReference>
<dbReference type="PANTHER" id="PTHR18901:SF42">
    <property type="entry name" value="SUPERFAMILY HYDROLASE, PUTATIVE-RELATED"/>
    <property type="match status" value="1"/>
</dbReference>
<dbReference type="NCBIfam" id="TIGR01509">
    <property type="entry name" value="HAD-SF-IA-v3"/>
    <property type="match status" value="1"/>
</dbReference>
<protein>
    <submittedName>
        <fullName evidence="1">GS1-like protein</fullName>
    </submittedName>
</protein>
<dbReference type="InterPro" id="IPR023214">
    <property type="entry name" value="HAD_sf"/>
</dbReference>
<accession>A0AA40DRB3</accession>
<sequence length="290" mass="31727">MAPPQFAPVRACIFDMDGLLINTEDIYKQCADNVLIRHGRPPLPWSIKSQLMGVPGSSNGDVFHNWAQLPISRAQFAQEQEAEQERLFPLCEPLPGAVTLLETLTGRKVQVGDSSSYDTKSRPLVEVALASSSESHNYARKTVRPGTKAILDLIAPSRRVLADDPRMAGARGKPAPDIFLVALEGINASFPEGVQKILPRECLVLEDSVPGVEAARRAGMRVVWVPHPDLKGHFAGREGEVLAGRTKLVPIGDEEQLGEVDDGWGEEIGSLEEFDYGRYGILLPDSETQR</sequence>
<dbReference type="InterPro" id="IPR006439">
    <property type="entry name" value="HAD-SF_hydro_IA"/>
</dbReference>
<keyword evidence="2" id="KW-1185">Reference proteome</keyword>
<name>A0AA40DRB3_9PEZI</name>